<name>A0A7J6XJ70_TRYCR</name>
<feature type="compositionally biased region" description="Low complexity" evidence="1">
    <location>
        <begin position="1"/>
        <end position="15"/>
    </location>
</feature>
<protein>
    <submittedName>
        <fullName evidence="2">Uncharacterized protein</fullName>
    </submittedName>
</protein>
<accession>A0A7J6XJ70</accession>
<dbReference type="Proteomes" id="UP000583944">
    <property type="component" value="Unassembled WGS sequence"/>
</dbReference>
<gene>
    <name evidence="2" type="ORF">ECC02_012805</name>
</gene>
<evidence type="ECO:0000313" key="3">
    <source>
        <dbReference type="Proteomes" id="UP000583944"/>
    </source>
</evidence>
<evidence type="ECO:0000256" key="1">
    <source>
        <dbReference type="SAM" id="MobiDB-lite"/>
    </source>
</evidence>
<feature type="region of interest" description="Disordered" evidence="1">
    <location>
        <begin position="1"/>
        <end position="67"/>
    </location>
</feature>
<feature type="compositionally biased region" description="Low complexity" evidence="1">
    <location>
        <begin position="37"/>
        <end position="55"/>
    </location>
</feature>
<dbReference type="PROSITE" id="PS51257">
    <property type="entry name" value="PROKAR_LIPOPROTEIN"/>
    <property type="match status" value="1"/>
</dbReference>
<sequence length="463" mass="47610">MRRSTASQTTAVSSSCGGWSSDHMPSCGSSTHAPADGRSSGGIPSSPSCTSSPGPQVSAPSHRRAGAAQGAAWTPSGCCSLQACGRPPAACQRRSGAAGPVECPPCPGSSPSRSQWCRWIPPRAQSSCPSVSSRRSACRRAGAAQGAAWTPSGCCSLQACGRPPAACQRRSGAAGPVECLPCPGSSPSRSQWCRWIPPRAQSSCPSVSSRRSACRRAGAAQGAAWIPSGCCSLQACGRPPAACQRRSGAAGPVECLPCPGSSPSRSQWCRWIPPRAQSSCPSVSSRRSACRRAGAAQGAAWTPSGCCSLQACGRPPAACQRRSGAAGPVECPPCPGSSPSRSQWCRWIPPRARSSCPSVSSQRSACRRAGAAQGAAWTPSGCCSLQACGRPPAACQRRSGAAGPAECPPCPGSSPSRSQWCRWIPPRAQSSCPSVSSRRSAWFHVPNSVFVATKQETLKHNWL</sequence>
<reference evidence="2 3" key="1">
    <citation type="journal article" date="2019" name="Genome Biol. Evol.">
        <title>Nanopore Sequencing Significantly Improves Genome Assembly of the Protozoan Parasite Trypanosoma cruzi.</title>
        <authorList>
            <person name="Diaz-Viraque F."/>
            <person name="Pita S."/>
            <person name="Greif G."/>
            <person name="de Souza R.C.M."/>
            <person name="Iraola G."/>
            <person name="Robello C."/>
        </authorList>
    </citation>
    <scope>NUCLEOTIDE SEQUENCE [LARGE SCALE GENOMIC DNA]</scope>
    <source>
        <strain evidence="2 3">Berenice</strain>
    </source>
</reference>
<evidence type="ECO:0000313" key="2">
    <source>
        <dbReference type="EMBL" id="KAF5214569.1"/>
    </source>
</evidence>
<proteinExistence type="predicted"/>
<organism evidence="2 3">
    <name type="scientific">Trypanosoma cruzi</name>
    <dbReference type="NCBI Taxonomy" id="5693"/>
    <lineage>
        <taxon>Eukaryota</taxon>
        <taxon>Discoba</taxon>
        <taxon>Euglenozoa</taxon>
        <taxon>Kinetoplastea</taxon>
        <taxon>Metakinetoplastina</taxon>
        <taxon>Trypanosomatida</taxon>
        <taxon>Trypanosomatidae</taxon>
        <taxon>Trypanosoma</taxon>
        <taxon>Schizotrypanum</taxon>
    </lineage>
</organism>
<comment type="caution">
    <text evidence="2">The sequence shown here is derived from an EMBL/GenBank/DDBJ whole genome shotgun (WGS) entry which is preliminary data.</text>
</comment>
<dbReference type="VEuPathDB" id="TriTrypDB:ECC02_012805"/>
<dbReference type="EMBL" id="JABDHM010000470">
    <property type="protein sequence ID" value="KAF5214569.1"/>
    <property type="molecule type" value="Genomic_DNA"/>
</dbReference>
<dbReference type="AlphaFoldDB" id="A0A7J6XJ70"/>